<dbReference type="GO" id="GO:0006952">
    <property type="term" value="P:defense response"/>
    <property type="evidence" value="ECO:0007669"/>
    <property type="project" value="UniProtKB-KW"/>
</dbReference>
<dbReference type="CDD" id="cd00519">
    <property type="entry name" value="Lipase_3"/>
    <property type="match status" value="1"/>
</dbReference>
<keyword evidence="4" id="KW-0611">Plant defense</keyword>
<protein>
    <submittedName>
        <fullName evidence="8">Lipase</fullName>
    </submittedName>
</protein>
<dbReference type="PANTHER" id="PTHR46898:SF3">
    <property type="entry name" value="FUNGAL LIPASE-LIKE DOMAIN-CONTAINING PROTEIN"/>
    <property type="match status" value="1"/>
</dbReference>
<reference evidence="8 9" key="1">
    <citation type="journal article" date="2017" name="Mol. Plant">
        <title>The Genome of Medicinal Plant Macleaya cordata Provides New Insights into Benzylisoquinoline Alkaloids Metabolism.</title>
        <authorList>
            <person name="Liu X."/>
            <person name="Liu Y."/>
            <person name="Huang P."/>
            <person name="Ma Y."/>
            <person name="Qing Z."/>
            <person name="Tang Q."/>
            <person name="Cao H."/>
            <person name="Cheng P."/>
            <person name="Zheng Y."/>
            <person name="Yuan Z."/>
            <person name="Zhou Y."/>
            <person name="Liu J."/>
            <person name="Tang Z."/>
            <person name="Zhuo Y."/>
            <person name="Zhang Y."/>
            <person name="Yu L."/>
            <person name="Huang J."/>
            <person name="Yang P."/>
            <person name="Peng Q."/>
            <person name="Zhang J."/>
            <person name="Jiang W."/>
            <person name="Zhang Z."/>
            <person name="Lin K."/>
            <person name="Ro D.K."/>
            <person name="Chen X."/>
            <person name="Xiong X."/>
            <person name="Shang Y."/>
            <person name="Huang S."/>
            <person name="Zeng J."/>
        </authorList>
    </citation>
    <scope>NUCLEOTIDE SEQUENCE [LARGE SCALE GENOMIC DNA]</scope>
    <source>
        <strain evidence="9">cv. BLH2017</strain>
        <tissue evidence="8">Root</tissue>
    </source>
</reference>
<feature type="domain" description="Fungal lipase-type" evidence="6">
    <location>
        <begin position="92"/>
        <end position="203"/>
    </location>
</feature>
<evidence type="ECO:0000256" key="3">
    <source>
        <dbReference type="ARBA" id="ARBA00022490"/>
    </source>
</evidence>
<comment type="subcellular location">
    <subcellularLocation>
        <location evidence="2">Cytoplasm</location>
    </subcellularLocation>
    <subcellularLocation>
        <location evidence="1">Nucleus</location>
    </subcellularLocation>
</comment>
<evidence type="ECO:0000259" key="6">
    <source>
        <dbReference type="Pfam" id="PF01764"/>
    </source>
</evidence>
<dbReference type="Pfam" id="PF01764">
    <property type="entry name" value="Lipase_3"/>
    <property type="match status" value="1"/>
</dbReference>
<dbReference type="OMA" id="KISMAYI"/>
<dbReference type="GO" id="GO:0052689">
    <property type="term" value="F:carboxylic ester hydrolase activity"/>
    <property type="evidence" value="ECO:0007669"/>
    <property type="project" value="InterPro"/>
</dbReference>
<keyword evidence="3" id="KW-0963">Cytoplasm</keyword>
<dbReference type="Pfam" id="PF18117">
    <property type="entry name" value="EDS1_EP"/>
    <property type="match status" value="1"/>
</dbReference>
<evidence type="ECO:0000256" key="2">
    <source>
        <dbReference type="ARBA" id="ARBA00004496"/>
    </source>
</evidence>
<sequence>MVSSGLLDRSRDAISAVHSGVTDELTASSSTEFSHFSVSYRKYDPEPAQNYTVIAFACSPYNQREGEILIPSPLLEQNSSLFKFLSTKDNPSFSINQEAITLFISIFDKLSGLLQELESSNNQVIITGHSLGGSVASLFTLWLLENIPPSTTNNNQSNLPFCITFGSPLIGDHGFQQAISDRETWNHRFLHVVSDRDIVPRLFILPHNSFPNVNSNLQTSSYKPFGTFLMCSQSGCACFEDPEKILKLMAATESKIGGTRNSSERLHFVGVSEYGEVLEHLKGKIIYKEVPEFHGLSTSPRAEMVLQLEAIGLKKAEQQNSMYDELIVAMENRERANYFSHSTRISENTKKLNEMKTNMAYMEWYKKVSKAVGIGYYDTYKRRQTQRDMDVIKYKNVLTNYWEDTVREAERNPQQGVSLRTRWLFAGTNYRTMVEPLDIADYYRRPGKKDYQTQARKQHYIILQKWQEEVDKAAMDQNKTKTRNTAASLTEDSCFWAHVEDALILCKSLMNGEEARNGTEEPARKKLVEFEYYVMDLLKKFTVSPEIFLEKSSFMKWWKDYKLILDEEYSSPLTEFMKNDQYRQYA</sequence>
<dbReference type="EMBL" id="MVGT01000604">
    <property type="protein sequence ID" value="OVA16255.1"/>
    <property type="molecule type" value="Genomic_DNA"/>
</dbReference>
<dbReference type="InterPro" id="IPR002921">
    <property type="entry name" value="Fungal_lipase-type"/>
</dbReference>
<dbReference type="GO" id="GO:0005737">
    <property type="term" value="C:cytoplasm"/>
    <property type="evidence" value="ECO:0007669"/>
    <property type="project" value="UniProtKB-SubCell"/>
</dbReference>
<dbReference type="FunCoup" id="A0A200R0L7">
    <property type="interactions" value="203"/>
</dbReference>
<evidence type="ECO:0000256" key="4">
    <source>
        <dbReference type="ARBA" id="ARBA00022821"/>
    </source>
</evidence>
<accession>A0A200R0L7</accession>
<comment type="caution">
    <text evidence="8">The sequence shown here is derived from an EMBL/GenBank/DDBJ whole genome shotgun (WGS) entry which is preliminary data.</text>
</comment>
<dbReference type="GO" id="GO:0006629">
    <property type="term" value="P:lipid metabolic process"/>
    <property type="evidence" value="ECO:0007669"/>
    <property type="project" value="InterPro"/>
</dbReference>
<name>A0A200R0L7_MACCD</name>
<evidence type="ECO:0000256" key="5">
    <source>
        <dbReference type="ARBA" id="ARBA00023242"/>
    </source>
</evidence>
<dbReference type="InParanoid" id="A0A200R0L7"/>
<dbReference type="SUPFAM" id="SSF53474">
    <property type="entry name" value="alpha/beta-Hydrolases"/>
    <property type="match status" value="1"/>
</dbReference>
<evidence type="ECO:0000259" key="7">
    <source>
        <dbReference type="Pfam" id="PF18117"/>
    </source>
</evidence>
<evidence type="ECO:0000313" key="8">
    <source>
        <dbReference type="EMBL" id="OVA16255.1"/>
    </source>
</evidence>
<dbReference type="InterPro" id="IPR044603">
    <property type="entry name" value="SAG101-like"/>
</dbReference>
<dbReference type="PANTHER" id="PTHR46898">
    <property type="entry name" value="SENESCENCE-ASSOCIATED CARBOXYLESTERASE 101"/>
    <property type="match status" value="1"/>
</dbReference>
<gene>
    <name evidence="8" type="ORF">BVC80_8971g17</name>
</gene>
<evidence type="ECO:0000256" key="1">
    <source>
        <dbReference type="ARBA" id="ARBA00004123"/>
    </source>
</evidence>
<proteinExistence type="predicted"/>
<keyword evidence="5" id="KW-0539">Nucleus</keyword>
<dbReference type="AlphaFoldDB" id="A0A200R0L7"/>
<dbReference type="OrthoDB" id="438440at2759"/>
<dbReference type="Gene3D" id="3.40.50.1820">
    <property type="entry name" value="alpha/beta hydrolase"/>
    <property type="match status" value="1"/>
</dbReference>
<feature type="domain" description="EDS1 EP" evidence="7">
    <location>
        <begin position="361"/>
        <end position="576"/>
    </location>
</feature>
<dbReference type="GO" id="GO:0005634">
    <property type="term" value="C:nucleus"/>
    <property type="evidence" value="ECO:0007669"/>
    <property type="project" value="UniProtKB-SubCell"/>
</dbReference>
<organism evidence="8 9">
    <name type="scientific">Macleaya cordata</name>
    <name type="common">Five-seeded plume-poppy</name>
    <name type="synonym">Bocconia cordata</name>
    <dbReference type="NCBI Taxonomy" id="56857"/>
    <lineage>
        <taxon>Eukaryota</taxon>
        <taxon>Viridiplantae</taxon>
        <taxon>Streptophyta</taxon>
        <taxon>Embryophyta</taxon>
        <taxon>Tracheophyta</taxon>
        <taxon>Spermatophyta</taxon>
        <taxon>Magnoliopsida</taxon>
        <taxon>Ranunculales</taxon>
        <taxon>Papaveraceae</taxon>
        <taxon>Papaveroideae</taxon>
        <taxon>Macleaya</taxon>
    </lineage>
</organism>
<dbReference type="InterPro" id="IPR029058">
    <property type="entry name" value="AB_hydrolase_fold"/>
</dbReference>
<dbReference type="STRING" id="56857.A0A200R0L7"/>
<dbReference type="Proteomes" id="UP000195402">
    <property type="component" value="Unassembled WGS sequence"/>
</dbReference>
<dbReference type="InterPro" id="IPR041266">
    <property type="entry name" value="EDS1_EP"/>
</dbReference>
<keyword evidence="9" id="KW-1185">Reference proteome</keyword>
<evidence type="ECO:0000313" key="9">
    <source>
        <dbReference type="Proteomes" id="UP000195402"/>
    </source>
</evidence>